<dbReference type="Proteomes" id="UP000000598">
    <property type="component" value="Chromosome D"/>
</dbReference>
<dbReference type="Pfam" id="PF10406">
    <property type="entry name" value="TAF8_C"/>
    <property type="match status" value="1"/>
</dbReference>
<dbReference type="eggNOG" id="KOG4336">
    <property type="taxonomic scope" value="Eukaryota"/>
</dbReference>
<dbReference type="FunCoup" id="Q6CSE8">
    <property type="interactions" value="271"/>
</dbReference>
<evidence type="ECO:0000256" key="1">
    <source>
        <dbReference type="ARBA" id="ARBA00004123"/>
    </source>
</evidence>
<evidence type="ECO:0000256" key="6">
    <source>
        <dbReference type="ARBA" id="ARBA00023242"/>
    </source>
</evidence>
<dbReference type="AlphaFoldDB" id="Q6CSE8"/>
<evidence type="ECO:0000259" key="9">
    <source>
        <dbReference type="Pfam" id="PF10406"/>
    </source>
</evidence>
<gene>
    <name evidence="10" type="ORF">KLLA0_D01617g</name>
</gene>
<dbReference type="PANTHER" id="PTHR46469">
    <property type="entry name" value="TRANSCRIPTION INITIATION FACTOR TFIID SUBUNIT 8"/>
    <property type="match status" value="1"/>
</dbReference>
<keyword evidence="5" id="KW-0804">Transcription</keyword>
<evidence type="ECO:0000256" key="2">
    <source>
        <dbReference type="ARBA" id="ARBA00008767"/>
    </source>
</evidence>
<dbReference type="InterPro" id="IPR037818">
    <property type="entry name" value="TAF8"/>
</dbReference>
<dbReference type="CDD" id="cd08049">
    <property type="entry name" value="TAF8"/>
    <property type="match status" value="1"/>
</dbReference>
<protein>
    <recommendedName>
        <fullName evidence="3">Transcription initiation factor TFIID subunit 8</fullName>
    </recommendedName>
</protein>
<dbReference type="KEGG" id="kla:KLLA0_D01617g"/>
<evidence type="ECO:0000313" key="10">
    <source>
        <dbReference type="EMBL" id="CAH00237.1"/>
    </source>
</evidence>
<dbReference type="STRING" id="284590.Q6CSE8"/>
<dbReference type="InterPro" id="IPR019473">
    <property type="entry name" value="TFIID_su8_C"/>
</dbReference>
<evidence type="ECO:0000256" key="7">
    <source>
        <dbReference type="SAM" id="Coils"/>
    </source>
</evidence>
<feature type="compositionally biased region" description="Acidic residues" evidence="8">
    <location>
        <begin position="431"/>
        <end position="440"/>
    </location>
</feature>
<evidence type="ECO:0000256" key="3">
    <source>
        <dbReference type="ARBA" id="ARBA00017307"/>
    </source>
</evidence>
<sequence>MTTSEDKDKNDAKIETDQRRVRLDKLPNLNEVPHANPMERLFAQAVLLQLKTLNKNVVISQLAFDDLCYVSLLQLDDLLQSLKKITQVQRRTKISKLDLNLYFKGIGMDLKDLNGQVEISNFVHGKFKDEANALNETVLKVKQQFMKELEEKELLSSKHSEFFVQDVDILNLLPSSNKSNKYVPSWLPELPPDHTYKFTSLYKRPITDERLMKKKLLEEGRLSEKALLNMLSQVVNQDPLVALNKDSDQSANNAALSEHIKESQLETDLIFDPHKTIPTDKEWGTTTVLHGIESFNLSPVKNFNVLEYCKKRDAIVKRRAERAENQVSNKRRNPFIRGAMICSPYGQGSTKSRKSVENQLKTMLRRSYLGLIDSIPRVKEVRERARKEAEERERLLQEQRRIEKEKKMAEQEILDLNNLQTDPLLHGWDKDSEDDDENDDEKFLTQGPPEVQAITDTNISTLGELASELLHGPDEEKPMESTETFEDVLPSITPANSTPLLSEVASGSASGLTPKDISEDAPEAGSEEAKSELALHTSPGVATDELLENQSQDHDSNVNDLF</sequence>
<dbReference type="OMA" id="NICISNF"/>
<organism evidence="10 11">
    <name type="scientific">Kluyveromyces lactis (strain ATCC 8585 / CBS 2359 / DSM 70799 / NBRC 1267 / NRRL Y-1140 / WM37)</name>
    <name type="common">Yeast</name>
    <name type="synonym">Candida sphaerica</name>
    <dbReference type="NCBI Taxonomy" id="284590"/>
    <lineage>
        <taxon>Eukaryota</taxon>
        <taxon>Fungi</taxon>
        <taxon>Dikarya</taxon>
        <taxon>Ascomycota</taxon>
        <taxon>Saccharomycotina</taxon>
        <taxon>Saccharomycetes</taxon>
        <taxon>Saccharomycetales</taxon>
        <taxon>Saccharomycetaceae</taxon>
        <taxon>Kluyveromyces</taxon>
    </lineage>
</organism>
<evidence type="ECO:0000313" key="11">
    <source>
        <dbReference type="Proteomes" id="UP000000598"/>
    </source>
</evidence>
<dbReference type="HOGENOM" id="CLU_484900_0_0_1"/>
<dbReference type="PANTHER" id="PTHR46469:SF1">
    <property type="entry name" value="TRANSCRIPTION INITIATION FACTOR TFIID SUBUNIT 8"/>
    <property type="match status" value="1"/>
</dbReference>
<feature type="region of interest" description="Disordered" evidence="8">
    <location>
        <begin position="422"/>
        <end position="453"/>
    </location>
</feature>
<dbReference type="EMBL" id="CR382124">
    <property type="protein sequence ID" value="CAH00237.1"/>
    <property type="molecule type" value="Genomic_DNA"/>
</dbReference>
<dbReference type="InParanoid" id="Q6CSE8"/>
<feature type="domain" description="Transcription factor TFIID subunit 8 C-terminal" evidence="9">
    <location>
        <begin position="182"/>
        <end position="230"/>
    </location>
</feature>
<feature type="region of interest" description="Disordered" evidence="8">
    <location>
        <begin position="474"/>
        <end position="562"/>
    </location>
</feature>
<dbReference type="GO" id="GO:0006367">
    <property type="term" value="P:transcription initiation at RNA polymerase II promoter"/>
    <property type="evidence" value="ECO:0007669"/>
    <property type="project" value="TreeGrafter"/>
</dbReference>
<dbReference type="PaxDb" id="284590-Q6CSE8"/>
<keyword evidence="11" id="KW-1185">Reference proteome</keyword>
<name>Q6CSE8_KLULA</name>
<keyword evidence="6" id="KW-0539">Nucleus</keyword>
<proteinExistence type="inferred from homology"/>
<accession>Q6CSE8</accession>
<evidence type="ECO:0000256" key="5">
    <source>
        <dbReference type="ARBA" id="ARBA00023163"/>
    </source>
</evidence>
<reference evidence="10 11" key="1">
    <citation type="journal article" date="2004" name="Nature">
        <title>Genome evolution in yeasts.</title>
        <authorList>
            <consortium name="Genolevures"/>
            <person name="Dujon B."/>
            <person name="Sherman D."/>
            <person name="Fischer G."/>
            <person name="Durrens P."/>
            <person name="Casaregola S."/>
            <person name="Lafontaine I."/>
            <person name="de Montigny J."/>
            <person name="Marck C."/>
            <person name="Neuveglise C."/>
            <person name="Talla E."/>
            <person name="Goffard N."/>
            <person name="Frangeul L."/>
            <person name="Aigle M."/>
            <person name="Anthouard V."/>
            <person name="Babour A."/>
            <person name="Barbe V."/>
            <person name="Barnay S."/>
            <person name="Blanchin S."/>
            <person name="Beckerich J.M."/>
            <person name="Beyne E."/>
            <person name="Bleykasten C."/>
            <person name="Boisrame A."/>
            <person name="Boyer J."/>
            <person name="Cattolico L."/>
            <person name="Confanioleri F."/>
            <person name="de Daruvar A."/>
            <person name="Despons L."/>
            <person name="Fabre E."/>
            <person name="Fairhead C."/>
            <person name="Ferry-Dumazet H."/>
            <person name="Groppi A."/>
            <person name="Hantraye F."/>
            <person name="Hennequin C."/>
            <person name="Jauniaux N."/>
            <person name="Joyet P."/>
            <person name="Kachouri R."/>
            <person name="Kerrest A."/>
            <person name="Koszul R."/>
            <person name="Lemaire M."/>
            <person name="Lesur I."/>
            <person name="Ma L."/>
            <person name="Muller H."/>
            <person name="Nicaud J.M."/>
            <person name="Nikolski M."/>
            <person name="Oztas S."/>
            <person name="Ozier-Kalogeropoulos O."/>
            <person name="Pellenz S."/>
            <person name="Potier S."/>
            <person name="Richard G.F."/>
            <person name="Straub M.L."/>
            <person name="Suleau A."/>
            <person name="Swennene D."/>
            <person name="Tekaia F."/>
            <person name="Wesolowski-Louvel M."/>
            <person name="Westhof E."/>
            <person name="Wirth B."/>
            <person name="Zeniou-Meyer M."/>
            <person name="Zivanovic I."/>
            <person name="Bolotin-Fukuhara M."/>
            <person name="Thierry A."/>
            <person name="Bouchier C."/>
            <person name="Caudron B."/>
            <person name="Scarpelli C."/>
            <person name="Gaillardin C."/>
            <person name="Weissenbach J."/>
            <person name="Wincker P."/>
            <person name="Souciet J.L."/>
        </authorList>
    </citation>
    <scope>NUCLEOTIDE SEQUENCE [LARGE SCALE GENOMIC DNA]</scope>
    <source>
        <strain evidence="11">ATCC 8585 / CBS 2359 / DSM 70799 / NBRC 1267 / NRRL Y-1140 / WM37</strain>
    </source>
</reference>
<feature type="compositionally biased region" description="Basic and acidic residues" evidence="8">
    <location>
        <begin position="551"/>
        <end position="562"/>
    </location>
</feature>
<dbReference type="GO" id="GO:0005669">
    <property type="term" value="C:transcription factor TFIID complex"/>
    <property type="evidence" value="ECO:0007669"/>
    <property type="project" value="InterPro"/>
</dbReference>
<keyword evidence="7" id="KW-0175">Coiled coil</keyword>
<feature type="compositionally biased region" description="Polar residues" evidence="8">
    <location>
        <begin position="493"/>
        <end position="511"/>
    </location>
</feature>
<evidence type="ECO:0000256" key="8">
    <source>
        <dbReference type="SAM" id="MobiDB-lite"/>
    </source>
</evidence>
<comment type="similarity">
    <text evidence="2">Belongs to the TAF8 family.</text>
</comment>
<evidence type="ECO:0000256" key="4">
    <source>
        <dbReference type="ARBA" id="ARBA00023015"/>
    </source>
</evidence>
<comment type="subcellular location">
    <subcellularLocation>
        <location evidence="1">Nucleus</location>
    </subcellularLocation>
</comment>
<feature type="coiled-coil region" evidence="7">
    <location>
        <begin position="378"/>
        <end position="422"/>
    </location>
</feature>
<keyword evidence="4" id="KW-0805">Transcription regulation</keyword>